<protein>
    <submittedName>
        <fullName evidence="1">Uncharacterized protein</fullName>
    </submittedName>
</protein>
<comment type="caution">
    <text evidence="1">The sequence shown here is derived from an EMBL/GenBank/DDBJ whole genome shotgun (WGS) entry which is preliminary data.</text>
</comment>
<dbReference type="AlphaFoldDB" id="A0A8J5LGA0"/>
<evidence type="ECO:0000313" key="1">
    <source>
        <dbReference type="EMBL" id="KAG6526078.1"/>
    </source>
</evidence>
<sequence length="125" mass="13848">MQLIAEEWRFITSLPTRVIIHLFQRIFGNLNCDQSATNLSNLVKEFEPDWLGNQSDGDSMIGSSIYGASLASTLDRLSLTRNDQLPGVVLQARARLQERLRGISPSGNRLVTQCAIDGAAKLMPF</sequence>
<dbReference type="EMBL" id="JACMSC010000004">
    <property type="protein sequence ID" value="KAG6526078.1"/>
    <property type="molecule type" value="Genomic_DNA"/>
</dbReference>
<evidence type="ECO:0000313" key="2">
    <source>
        <dbReference type="Proteomes" id="UP000734854"/>
    </source>
</evidence>
<reference evidence="1 2" key="1">
    <citation type="submission" date="2020-08" db="EMBL/GenBank/DDBJ databases">
        <title>Plant Genome Project.</title>
        <authorList>
            <person name="Zhang R.-G."/>
        </authorList>
    </citation>
    <scope>NUCLEOTIDE SEQUENCE [LARGE SCALE GENOMIC DNA]</scope>
    <source>
        <tissue evidence="1">Rhizome</tissue>
    </source>
</reference>
<gene>
    <name evidence="1" type="ORF">ZIOFF_016055</name>
</gene>
<proteinExistence type="predicted"/>
<keyword evidence="2" id="KW-1185">Reference proteome</keyword>
<dbReference type="Proteomes" id="UP000734854">
    <property type="component" value="Unassembled WGS sequence"/>
</dbReference>
<accession>A0A8J5LGA0</accession>
<organism evidence="1 2">
    <name type="scientific">Zingiber officinale</name>
    <name type="common">Ginger</name>
    <name type="synonym">Amomum zingiber</name>
    <dbReference type="NCBI Taxonomy" id="94328"/>
    <lineage>
        <taxon>Eukaryota</taxon>
        <taxon>Viridiplantae</taxon>
        <taxon>Streptophyta</taxon>
        <taxon>Embryophyta</taxon>
        <taxon>Tracheophyta</taxon>
        <taxon>Spermatophyta</taxon>
        <taxon>Magnoliopsida</taxon>
        <taxon>Liliopsida</taxon>
        <taxon>Zingiberales</taxon>
        <taxon>Zingiberaceae</taxon>
        <taxon>Zingiber</taxon>
    </lineage>
</organism>
<name>A0A8J5LGA0_ZINOF</name>